<feature type="region of interest" description="Disordered" evidence="1">
    <location>
        <begin position="424"/>
        <end position="450"/>
    </location>
</feature>
<keyword evidence="2" id="KW-0472">Membrane</keyword>
<evidence type="ECO:0000313" key="3">
    <source>
        <dbReference type="EMBL" id="PWN93692.1"/>
    </source>
</evidence>
<evidence type="ECO:0000313" key="4">
    <source>
        <dbReference type="Proteomes" id="UP000245768"/>
    </source>
</evidence>
<gene>
    <name evidence="3" type="ORF">FA10DRAFT_264306</name>
</gene>
<evidence type="ECO:0000256" key="2">
    <source>
        <dbReference type="SAM" id="Phobius"/>
    </source>
</evidence>
<dbReference type="AlphaFoldDB" id="A0A316YX58"/>
<sequence length="450" mass="48437">MSGTTTAASTSVLDDVARLSSRRKCKARTNRTRRFGIKPSLLVTTLAAWGAQAAPVVVTMAGRKEEHLLLPRKPVLSNSDMKTIDGTPLDAIILIVVALGFAFMCMCYTLVNAFWSRAGGRIVLEERARAKTELRLRGATRRAGSTSPPDTPHPTNADGTRRSRTEMSIVSSASSNTKLLSGAQRPAISSYNRTSSYGPKIDSSRRSRSSRTYSAANARPDAQPSMSSMLAIPQLPGSTNYNPSTGSLSSGTSSGNSNGNGQRRPRGPRADSDRVNRSSTVGRGIDLSRNRSLKERAAPPHVNPRAVDPTYASPITSYNAALAPESTSTHPLFSPNELRRYVTEPSSPQQMRRDSVLSTPEPWMADAKSSSSGHGSGSPTVQQPNVASRPQHDRHNSRGRPIAMYDFESDDYDATAASGLISSGYYDQQHSNGQSPALPPKAGWSKYWAS</sequence>
<feature type="compositionally biased region" description="Polar residues" evidence="1">
    <location>
        <begin position="379"/>
        <end position="388"/>
    </location>
</feature>
<feature type="compositionally biased region" description="Polar residues" evidence="1">
    <location>
        <begin position="425"/>
        <end position="435"/>
    </location>
</feature>
<feature type="compositionally biased region" description="Basic and acidic residues" evidence="1">
    <location>
        <begin position="286"/>
        <end position="298"/>
    </location>
</feature>
<feature type="compositionally biased region" description="Polar residues" evidence="1">
    <location>
        <begin position="143"/>
        <end position="158"/>
    </location>
</feature>
<feature type="region of interest" description="Disordered" evidence="1">
    <location>
        <begin position="342"/>
        <end position="406"/>
    </location>
</feature>
<reference evidence="3 4" key="1">
    <citation type="journal article" date="2018" name="Mol. Biol. Evol.">
        <title>Broad Genomic Sampling Reveals a Smut Pathogenic Ancestry of the Fungal Clade Ustilaginomycotina.</title>
        <authorList>
            <person name="Kijpornyongpan T."/>
            <person name="Mondo S.J."/>
            <person name="Barry K."/>
            <person name="Sandor L."/>
            <person name="Lee J."/>
            <person name="Lipzen A."/>
            <person name="Pangilinan J."/>
            <person name="LaButti K."/>
            <person name="Hainaut M."/>
            <person name="Henrissat B."/>
            <person name="Grigoriev I.V."/>
            <person name="Spatafora J.W."/>
            <person name="Aime M.C."/>
        </authorList>
    </citation>
    <scope>NUCLEOTIDE SEQUENCE [LARGE SCALE GENOMIC DNA]</scope>
    <source>
        <strain evidence="3 4">MCA 4198</strain>
    </source>
</reference>
<feature type="transmembrane region" description="Helical" evidence="2">
    <location>
        <begin position="41"/>
        <end position="62"/>
    </location>
</feature>
<protein>
    <submittedName>
        <fullName evidence="3">Uncharacterized protein</fullName>
    </submittedName>
</protein>
<dbReference type="GeneID" id="37042512"/>
<keyword evidence="2" id="KW-0812">Transmembrane</keyword>
<dbReference type="OrthoDB" id="2553670at2759"/>
<feature type="compositionally biased region" description="Polar residues" evidence="1">
    <location>
        <begin position="187"/>
        <end position="197"/>
    </location>
</feature>
<dbReference type="EMBL" id="KZ819634">
    <property type="protein sequence ID" value="PWN93692.1"/>
    <property type="molecule type" value="Genomic_DNA"/>
</dbReference>
<keyword evidence="4" id="KW-1185">Reference proteome</keyword>
<dbReference type="Proteomes" id="UP000245768">
    <property type="component" value="Unassembled WGS sequence"/>
</dbReference>
<feature type="compositionally biased region" description="Low complexity" evidence="1">
    <location>
        <begin position="242"/>
        <end position="262"/>
    </location>
</feature>
<feature type="transmembrane region" description="Helical" evidence="2">
    <location>
        <begin position="91"/>
        <end position="111"/>
    </location>
</feature>
<evidence type="ECO:0000256" key="1">
    <source>
        <dbReference type="SAM" id="MobiDB-lite"/>
    </source>
</evidence>
<organism evidence="3 4">
    <name type="scientific">Acaromyces ingoldii</name>
    <dbReference type="NCBI Taxonomy" id="215250"/>
    <lineage>
        <taxon>Eukaryota</taxon>
        <taxon>Fungi</taxon>
        <taxon>Dikarya</taxon>
        <taxon>Basidiomycota</taxon>
        <taxon>Ustilaginomycotina</taxon>
        <taxon>Exobasidiomycetes</taxon>
        <taxon>Exobasidiales</taxon>
        <taxon>Cryptobasidiaceae</taxon>
        <taxon>Acaromyces</taxon>
    </lineage>
</organism>
<dbReference type="InParanoid" id="A0A316YX58"/>
<feature type="compositionally biased region" description="Polar residues" evidence="1">
    <location>
        <begin position="166"/>
        <end position="179"/>
    </location>
</feature>
<keyword evidence="2" id="KW-1133">Transmembrane helix</keyword>
<proteinExistence type="predicted"/>
<dbReference type="RefSeq" id="XP_025380890.1">
    <property type="nucleotide sequence ID" value="XM_025520596.1"/>
</dbReference>
<accession>A0A316YX58</accession>
<feature type="region of interest" description="Disordered" evidence="1">
    <location>
        <begin position="134"/>
        <end position="312"/>
    </location>
</feature>
<name>A0A316YX58_9BASI</name>